<keyword evidence="2 5" id="KW-0132">Cell division</keyword>
<comment type="similarity">
    <text evidence="5">Belongs to the FtsA/MreB family.</text>
</comment>
<proteinExistence type="inferred from homology"/>
<dbReference type="Gene3D" id="3.30.420.40">
    <property type="match status" value="2"/>
</dbReference>
<evidence type="ECO:0000259" key="6">
    <source>
        <dbReference type="SMART" id="SM00842"/>
    </source>
</evidence>
<dbReference type="InterPro" id="IPR050696">
    <property type="entry name" value="FtsA/MreB"/>
</dbReference>
<dbReference type="GO" id="GO:0032153">
    <property type="term" value="C:cell division site"/>
    <property type="evidence" value="ECO:0007669"/>
    <property type="project" value="TreeGrafter"/>
</dbReference>
<accession>A0A4Y7RWS7</accession>
<comment type="subunit">
    <text evidence="5">Interacts with FtsZ.</text>
</comment>
<organism evidence="7 8">
    <name type="scientific">Pelotomaculum propionicicum</name>
    <dbReference type="NCBI Taxonomy" id="258475"/>
    <lineage>
        <taxon>Bacteria</taxon>
        <taxon>Bacillati</taxon>
        <taxon>Bacillota</taxon>
        <taxon>Clostridia</taxon>
        <taxon>Eubacteriales</taxon>
        <taxon>Desulfotomaculaceae</taxon>
        <taxon>Pelotomaculum</taxon>
    </lineage>
</organism>
<evidence type="ECO:0000256" key="1">
    <source>
        <dbReference type="ARBA" id="ARBA00022475"/>
    </source>
</evidence>
<dbReference type="RefSeq" id="WP_192902740.1">
    <property type="nucleotide sequence ID" value="NZ_QFFZ01000003.1"/>
</dbReference>
<feature type="domain" description="SHS2" evidence="6">
    <location>
        <begin position="9"/>
        <end position="182"/>
    </location>
</feature>
<dbReference type="InterPro" id="IPR003494">
    <property type="entry name" value="SHS2_FtsA"/>
</dbReference>
<dbReference type="SMART" id="SM00842">
    <property type="entry name" value="FtsA"/>
    <property type="match status" value="1"/>
</dbReference>
<keyword evidence="3" id="KW-0472">Membrane</keyword>
<keyword evidence="8" id="KW-1185">Reference proteome</keyword>
<evidence type="ECO:0000256" key="4">
    <source>
        <dbReference type="ARBA" id="ARBA00023306"/>
    </source>
</evidence>
<dbReference type="PANTHER" id="PTHR32432:SF4">
    <property type="entry name" value="CELL DIVISION PROTEIN FTSA"/>
    <property type="match status" value="1"/>
</dbReference>
<reference evidence="7 8" key="1">
    <citation type="journal article" date="2018" name="Environ. Microbiol.">
        <title>Novel energy conservation strategies and behaviour of Pelotomaculum schinkii driving syntrophic propionate catabolism.</title>
        <authorList>
            <person name="Hidalgo-Ahumada C.A.P."/>
            <person name="Nobu M.K."/>
            <person name="Narihiro T."/>
            <person name="Tamaki H."/>
            <person name="Liu W.T."/>
            <person name="Kamagata Y."/>
            <person name="Stams A.J.M."/>
            <person name="Imachi H."/>
            <person name="Sousa D.Z."/>
        </authorList>
    </citation>
    <scope>NUCLEOTIDE SEQUENCE [LARGE SCALE GENOMIC DNA]</scope>
    <source>
        <strain evidence="7 8">MGP</strain>
    </source>
</reference>
<dbReference type="SUPFAM" id="SSF53067">
    <property type="entry name" value="Actin-like ATPase domain"/>
    <property type="match status" value="2"/>
</dbReference>
<evidence type="ECO:0000313" key="7">
    <source>
        <dbReference type="EMBL" id="TEB13142.1"/>
    </source>
</evidence>
<dbReference type="PANTHER" id="PTHR32432">
    <property type="entry name" value="CELL DIVISION PROTEIN FTSA-RELATED"/>
    <property type="match status" value="1"/>
</dbReference>
<dbReference type="NCBIfam" id="TIGR01174">
    <property type="entry name" value="ftsA"/>
    <property type="match status" value="1"/>
</dbReference>
<dbReference type="EMBL" id="QFFZ01000003">
    <property type="protein sequence ID" value="TEB13142.1"/>
    <property type="molecule type" value="Genomic_DNA"/>
</dbReference>
<dbReference type="GO" id="GO:0051301">
    <property type="term" value="P:cell division"/>
    <property type="evidence" value="ECO:0007669"/>
    <property type="project" value="UniProtKB-KW"/>
</dbReference>
<evidence type="ECO:0000256" key="2">
    <source>
        <dbReference type="ARBA" id="ARBA00022618"/>
    </source>
</evidence>
<protein>
    <recommendedName>
        <fullName evidence="5">Cell division protein FtsA</fullName>
    </recommendedName>
</protein>
<comment type="caution">
    <text evidence="7">The sequence shown here is derived from an EMBL/GenBank/DDBJ whole genome shotgun (WGS) entry which is preliminary data.</text>
</comment>
<dbReference type="InterPro" id="IPR020823">
    <property type="entry name" value="Cell_div_FtsA"/>
</dbReference>
<keyword evidence="1" id="KW-1003">Cell membrane</keyword>
<evidence type="ECO:0000256" key="5">
    <source>
        <dbReference type="PIRNR" id="PIRNR003101"/>
    </source>
</evidence>
<dbReference type="AlphaFoldDB" id="A0A4Y7RWS7"/>
<keyword evidence="4 5" id="KW-0131">Cell cycle</keyword>
<dbReference type="Proteomes" id="UP000297597">
    <property type="component" value="Unassembled WGS sequence"/>
</dbReference>
<evidence type="ECO:0000313" key="8">
    <source>
        <dbReference type="Proteomes" id="UP000297597"/>
    </source>
</evidence>
<dbReference type="PIRSF" id="PIRSF003101">
    <property type="entry name" value="FtsA"/>
    <property type="match status" value="1"/>
</dbReference>
<dbReference type="Pfam" id="PF14450">
    <property type="entry name" value="FtsA"/>
    <property type="match status" value="1"/>
</dbReference>
<dbReference type="GO" id="GO:0009898">
    <property type="term" value="C:cytoplasmic side of plasma membrane"/>
    <property type="evidence" value="ECO:0007669"/>
    <property type="project" value="TreeGrafter"/>
</dbReference>
<sequence length="400" mass="41973">MAKGNPVVLAGLDLGTSKTAVAIAAVKNASLELLGLGESPSIGVQKGIVTDTESAARSVRQALEKAEKMAGLKIDYVYLSFNGAGVKVRGCCLENPAVDMPAGSAKVYPNAVHDIPAVTGIPHDEELLQIIPPRTGLIGFGREARAITARSRDLEQLTRSVRLAGLESKGIIYGPLAAAEALLLPSEREFGAVLADIGAGLTSVSVFDRCLLRETAVFPLGGEHLTSDLAIGLRTTLGQAQEILQAGCLGEDAERSDNRDLTVEQAGPVTGERDQLARSIIKARAEEIIDLISASIREFDYPGTLPGGVIFSGGVASLAGLAKLAEDKLQQPVKTRTAPQDVAAGPAYAGALGLLRCAYRHADPPGKNFSKGGLKESAAKILDWFHVQLNDYKAGQSKKH</sequence>
<comment type="function">
    <text evidence="5">Cell division protein that is involved in the assembly of the Z ring. May serve as a membrane anchor for the Z ring.</text>
</comment>
<name>A0A4Y7RWS7_9FIRM</name>
<evidence type="ECO:0000256" key="3">
    <source>
        <dbReference type="ARBA" id="ARBA00023136"/>
    </source>
</evidence>
<gene>
    <name evidence="7" type="primary">ftsA_1</name>
    <name evidence="7" type="ORF">Pmgp_00438</name>
</gene>
<dbReference type="InterPro" id="IPR043129">
    <property type="entry name" value="ATPase_NBD"/>
</dbReference>